<keyword evidence="1" id="KW-0732">Signal</keyword>
<accession>A0ABM8GTT3</accession>
<feature type="chain" id="PRO_5045632398" description="Extracellular solute-binding protein" evidence="1">
    <location>
        <begin position="30"/>
        <end position="196"/>
    </location>
</feature>
<dbReference type="PROSITE" id="PS51257">
    <property type="entry name" value="PROKAR_LIPOPROTEIN"/>
    <property type="match status" value="1"/>
</dbReference>
<evidence type="ECO:0008006" key="4">
    <source>
        <dbReference type="Google" id="ProtNLM"/>
    </source>
</evidence>
<dbReference type="InterPro" id="IPR050490">
    <property type="entry name" value="Bact_solute-bd_prot1"/>
</dbReference>
<dbReference type="Proteomes" id="UP001321486">
    <property type="component" value="Chromosome"/>
</dbReference>
<evidence type="ECO:0000313" key="3">
    <source>
        <dbReference type="Proteomes" id="UP001321486"/>
    </source>
</evidence>
<sequence>MRFSKKIVAAAGVLAAGSLALTGCSASSAASPGSGSTVASAADIARCSPAKTTLNVTFGLQASEQMKVAVAALTKKYPGLTVNATPQSTADYGDLTKTIVGDIAVGKRPDVIMTGLGQLKFWVDTYKPAPIDVDALDSTYQKQFLTAGTVDGTVYAAPSQISAPVLLVNQKALTAAGVARRPTSDRKRISSKRRPS</sequence>
<dbReference type="SUPFAM" id="SSF53850">
    <property type="entry name" value="Periplasmic binding protein-like II"/>
    <property type="match status" value="1"/>
</dbReference>
<reference evidence="3" key="1">
    <citation type="journal article" date="2019" name="Int. J. Syst. Evol. Microbiol.">
        <title>The Global Catalogue of Microorganisms (GCM) 10K type strain sequencing project: providing services to taxonomists for standard genome sequencing and annotation.</title>
        <authorList>
            <consortium name="The Broad Institute Genomics Platform"/>
            <consortium name="The Broad Institute Genome Sequencing Center for Infectious Disease"/>
            <person name="Wu L."/>
            <person name="Ma J."/>
        </authorList>
    </citation>
    <scope>NUCLEOTIDE SEQUENCE [LARGE SCALE GENOMIC DNA]</scope>
    <source>
        <strain evidence="3">NBRC 108728</strain>
    </source>
</reference>
<dbReference type="RefSeq" id="WP_286344553.1">
    <property type="nucleotide sequence ID" value="NZ_AP027732.1"/>
</dbReference>
<evidence type="ECO:0000313" key="2">
    <source>
        <dbReference type="EMBL" id="BDZ51885.1"/>
    </source>
</evidence>
<gene>
    <name evidence="2" type="ORF">GCM10025867_41260</name>
</gene>
<dbReference type="EMBL" id="AP027732">
    <property type="protein sequence ID" value="BDZ51885.1"/>
    <property type="molecule type" value="Genomic_DNA"/>
</dbReference>
<feature type="signal peptide" evidence="1">
    <location>
        <begin position="1"/>
        <end position="29"/>
    </location>
</feature>
<proteinExistence type="predicted"/>
<protein>
    <recommendedName>
        <fullName evidence="4">Extracellular solute-binding protein</fullName>
    </recommendedName>
</protein>
<dbReference type="PANTHER" id="PTHR43649">
    <property type="entry name" value="ARABINOSE-BINDING PROTEIN-RELATED"/>
    <property type="match status" value="1"/>
</dbReference>
<dbReference type="Gene3D" id="3.40.190.10">
    <property type="entry name" value="Periplasmic binding protein-like II"/>
    <property type="match status" value="1"/>
</dbReference>
<organism evidence="2 3">
    <name type="scientific">Frondihabitans sucicola</name>
    <dbReference type="NCBI Taxonomy" id="1268041"/>
    <lineage>
        <taxon>Bacteria</taxon>
        <taxon>Bacillati</taxon>
        <taxon>Actinomycetota</taxon>
        <taxon>Actinomycetes</taxon>
        <taxon>Micrococcales</taxon>
        <taxon>Microbacteriaceae</taxon>
        <taxon>Frondihabitans</taxon>
    </lineage>
</organism>
<name>A0ABM8GTT3_9MICO</name>
<evidence type="ECO:0000256" key="1">
    <source>
        <dbReference type="SAM" id="SignalP"/>
    </source>
</evidence>
<keyword evidence="3" id="KW-1185">Reference proteome</keyword>
<dbReference type="Pfam" id="PF13416">
    <property type="entry name" value="SBP_bac_8"/>
    <property type="match status" value="1"/>
</dbReference>
<dbReference type="InterPro" id="IPR006059">
    <property type="entry name" value="SBP"/>
</dbReference>